<dbReference type="OrthoDB" id="202886at2759"/>
<protein>
    <recommendedName>
        <fullName evidence="2">Photosystem II Psb31 protein domain-containing protein</fullName>
    </recommendedName>
</protein>
<proteinExistence type="predicted"/>
<name>A0A9W7KYA3_9STRA</name>
<evidence type="ECO:0000313" key="3">
    <source>
        <dbReference type="EMBL" id="GMI16278.1"/>
    </source>
</evidence>
<gene>
    <name evidence="3" type="ORF">TrLO_g11935</name>
</gene>
<keyword evidence="1" id="KW-0732">Signal</keyword>
<comment type="caution">
    <text evidence="3">The sequence shown here is derived from an EMBL/GenBank/DDBJ whole genome shotgun (WGS) entry which is preliminary data.</text>
</comment>
<accession>A0A9W7KYA3</accession>
<dbReference type="Gene3D" id="1.20.120.1740">
    <property type="entry name" value="Sodium ion translocating NADH-quinone reductase subunit C-like"/>
    <property type="match status" value="1"/>
</dbReference>
<dbReference type="InterPro" id="IPR040933">
    <property type="entry name" value="PSII_Pbs31"/>
</dbReference>
<dbReference type="Pfam" id="PF18240">
    <property type="entry name" value="PSII_Pbs31"/>
    <property type="match status" value="1"/>
</dbReference>
<feature type="domain" description="Photosystem II Psb31 protein" evidence="2">
    <location>
        <begin position="61"/>
        <end position="148"/>
    </location>
</feature>
<keyword evidence="4" id="KW-1185">Reference proteome</keyword>
<sequence length="181" mass="19004">MKFAILMTLFAAASAFSPAFAPASRSNSALNVERREVFSTIAASTATATLFAASPALADGAKSTATKTRARGVYGGRIANLSKAVNAGDFGAVVAEKNAFVLFNSGAIVSSKQADAIDSTNAIFAAIRSQDKSALKKSYDAYCKKFDINALPDLTNDSQAQGYSNDYDFRVGTKAGKIYVR</sequence>
<evidence type="ECO:0000256" key="1">
    <source>
        <dbReference type="SAM" id="SignalP"/>
    </source>
</evidence>
<evidence type="ECO:0000259" key="2">
    <source>
        <dbReference type="Pfam" id="PF18240"/>
    </source>
</evidence>
<dbReference type="AlphaFoldDB" id="A0A9W7KYA3"/>
<evidence type="ECO:0000313" key="4">
    <source>
        <dbReference type="Proteomes" id="UP001165122"/>
    </source>
</evidence>
<organism evidence="3 4">
    <name type="scientific">Triparma laevis f. longispina</name>
    <dbReference type="NCBI Taxonomy" id="1714387"/>
    <lineage>
        <taxon>Eukaryota</taxon>
        <taxon>Sar</taxon>
        <taxon>Stramenopiles</taxon>
        <taxon>Ochrophyta</taxon>
        <taxon>Bolidophyceae</taxon>
        <taxon>Parmales</taxon>
        <taxon>Triparmaceae</taxon>
        <taxon>Triparma</taxon>
    </lineage>
</organism>
<reference evidence="4" key="1">
    <citation type="journal article" date="2023" name="Commun. Biol.">
        <title>Genome analysis of Parmales, the sister group of diatoms, reveals the evolutionary specialization of diatoms from phago-mixotrophs to photoautotrophs.</title>
        <authorList>
            <person name="Ban H."/>
            <person name="Sato S."/>
            <person name="Yoshikawa S."/>
            <person name="Yamada K."/>
            <person name="Nakamura Y."/>
            <person name="Ichinomiya M."/>
            <person name="Sato N."/>
            <person name="Blanc-Mathieu R."/>
            <person name="Endo H."/>
            <person name="Kuwata A."/>
            <person name="Ogata H."/>
        </authorList>
    </citation>
    <scope>NUCLEOTIDE SEQUENCE [LARGE SCALE GENOMIC DNA]</scope>
    <source>
        <strain evidence="4">NIES 3700</strain>
    </source>
</reference>
<feature type="chain" id="PRO_5040798437" description="Photosystem II Psb31 protein domain-containing protein" evidence="1">
    <location>
        <begin position="16"/>
        <end position="181"/>
    </location>
</feature>
<dbReference type="EMBL" id="BRXW01000248">
    <property type="protein sequence ID" value="GMI16278.1"/>
    <property type="molecule type" value="Genomic_DNA"/>
</dbReference>
<feature type="signal peptide" evidence="1">
    <location>
        <begin position="1"/>
        <end position="15"/>
    </location>
</feature>
<dbReference type="Proteomes" id="UP001165122">
    <property type="component" value="Unassembled WGS sequence"/>
</dbReference>